<accession>A0ABQ9H6U3</accession>
<evidence type="ECO:0000259" key="1">
    <source>
        <dbReference type="Pfam" id="PF20700"/>
    </source>
</evidence>
<organism evidence="2 3">
    <name type="scientific">Dryococelus australis</name>
    <dbReference type="NCBI Taxonomy" id="614101"/>
    <lineage>
        <taxon>Eukaryota</taxon>
        <taxon>Metazoa</taxon>
        <taxon>Ecdysozoa</taxon>
        <taxon>Arthropoda</taxon>
        <taxon>Hexapoda</taxon>
        <taxon>Insecta</taxon>
        <taxon>Pterygota</taxon>
        <taxon>Neoptera</taxon>
        <taxon>Polyneoptera</taxon>
        <taxon>Phasmatodea</taxon>
        <taxon>Verophasmatodea</taxon>
        <taxon>Anareolatae</taxon>
        <taxon>Phasmatidae</taxon>
        <taxon>Eurycanthinae</taxon>
        <taxon>Dryococelus</taxon>
    </lineage>
</organism>
<protein>
    <recommendedName>
        <fullName evidence="1">Mutator-like transposase domain-containing protein</fullName>
    </recommendedName>
</protein>
<evidence type="ECO:0000313" key="3">
    <source>
        <dbReference type="Proteomes" id="UP001159363"/>
    </source>
</evidence>
<reference evidence="2 3" key="1">
    <citation type="submission" date="2023-02" db="EMBL/GenBank/DDBJ databases">
        <title>LHISI_Scaffold_Assembly.</title>
        <authorList>
            <person name="Stuart O.P."/>
            <person name="Cleave R."/>
            <person name="Magrath M.J.L."/>
            <person name="Mikheyev A.S."/>
        </authorList>
    </citation>
    <scope>NUCLEOTIDE SEQUENCE [LARGE SCALE GENOMIC DNA]</scope>
    <source>
        <strain evidence="2">Daus_M_001</strain>
        <tissue evidence="2">Leg muscle</tissue>
    </source>
</reference>
<feature type="domain" description="Mutator-like transposase" evidence="1">
    <location>
        <begin position="78"/>
        <end position="193"/>
    </location>
</feature>
<keyword evidence="3" id="KW-1185">Reference proteome</keyword>
<gene>
    <name evidence="2" type="ORF">PR048_020572</name>
</gene>
<dbReference type="EMBL" id="JARBHB010000007">
    <property type="protein sequence ID" value="KAJ8879951.1"/>
    <property type="molecule type" value="Genomic_DNA"/>
</dbReference>
<name>A0ABQ9H6U3_9NEOP</name>
<sequence>MTRQKIVFMKRKFRGNRSTETAEVSNNMVGDLDGDNIVLCANCHFSNSFYTSKKCKGYLFESSVRFVYGMRAIGKASVKTAAEVAVQLNDGDNNIAVAFDGTWHKRGHTSENVVTTVTSVDSGKLLDFEVLTKHCFKRNLATEEYNCDKNYEGTSRGGWRPQLLSEKDRNVCYTEFLGDGDSKAHKSVVEKNPRKKKRNKILNMLAIDKTIDQLQRCYGTAIRSNTNNPENMKKQFGLLILTKSGEFKSHEHSIPEEVMEVVKHIYRDLAHPELLRKLLHGKTQNPNESFNNLIWTRLPKIWDLNEAVISFNDDNFGRVKVIQELVISQGPNSAKTFKFLDKVQIQKSQHVAELFTKEASVHKRKRILKRRN</sequence>
<dbReference type="Proteomes" id="UP001159363">
    <property type="component" value="Chromosome 6"/>
</dbReference>
<proteinExistence type="predicted"/>
<evidence type="ECO:0000313" key="2">
    <source>
        <dbReference type="EMBL" id="KAJ8879951.1"/>
    </source>
</evidence>
<dbReference type="InterPro" id="IPR049012">
    <property type="entry name" value="Mutator_transp_dom"/>
</dbReference>
<comment type="caution">
    <text evidence="2">The sequence shown here is derived from an EMBL/GenBank/DDBJ whole genome shotgun (WGS) entry which is preliminary data.</text>
</comment>
<feature type="non-terminal residue" evidence="2">
    <location>
        <position position="372"/>
    </location>
</feature>
<dbReference type="Pfam" id="PF20700">
    <property type="entry name" value="Mutator"/>
    <property type="match status" value="1"/>
</dbReference>